<evidence type="ECO:0000256" key="5">
    <source>
        <dbReference type="ARBA" id="ARBA00022989"/>
    </source>
</evidence>
<keyword evidence="5 10" id="KW-1133">Transmembrane helix</keyword>
<evidence type="ECO:0000256" key="4">
    <source>
        <dbReference type="ARBA" id="ARBA00022692"/>
    </source>
</evidence>
<dbReference type="RefSeq" id="XP_027087558.1">
    <property type="nucleotide sequence ID" value="XM_027231757.2"/>
</dbReference>
<evidence type="ECO:0000256" key="6">
    <source>
        <dbReference type="ARBA" id="ARBA00023098"/>
    </source>
</evidence>
<feature type="transmembrane region" description="Helical" evidence="10">
    <location>
        <begin position="257"/>
        <end position="281"/>
    </location>
</feature>
<dbReference type="Proteomes" id="UP001652660">
    <property type="component" value="Chromosome 9c"/>
</dbReference>
<dbReference type="InterPro" id="IPR044851">
    <property type="entry name" value="Wax_synthase"/>
</dbReference>
<dbReference type="OrthoDB" id="1077582at2759"/>
<reference evidence="12" key="1">
    <citation type="journal article" date="2025" name="Foods">
        <title>Unveiling the Microbial Signatures of Arabica Coffee Cherries: Insights into Ripeness Specific Diversity, Functional Traits, and Implications for Quality and Safety.</title>
        <authorList>
            <consortium name="RefSeq"/>
            <person name="Tenea G.N."/>
            <person name="Cifuentes V."/>
            <person name="Reyes P."/>
            <person name="Cevallos-Vallejos M."/>
        </authorList>
    </citation>
    <scope>NUCLEOTIDE SEQUENCE [LARGE SCALE GENOMIC DNA]</scope>
</reference>
<proteinExistence type="inferred from homology"/>
<evidence type="ECO:0000259" key="11">
    <source>
        <dbReference type="Pfam" id="PF13813"/>
    </source>
</evidence>
<organism evidence="12 13">
    <name type="scientific">Coffea arabica</name>
    <name type="common">Arabian coffee</name>
    <dbReference type="NCBI Taxonomy" id="13443"/>
    <lineage>
        <taxon>Eukaryota</taxon>
        <taxon>Viridiplantae</taxon>
        <taxon>Streptophyta</taxon>
        <taxon>Embryophyta</taxon>
        <taxon>Tracheophyta</taxon>
        <taxon>Spermatophyta</taxon>
        <taxon>Magnoliopsida</taxon>
        <taxon>eudicotyledons</taxon>
        <taxon>Gunneridae</taxon>
        <taxon>Pentapetalae</taxon>
        <taxon>asterids</taxon>
        <taxon>lamiids</taxon>
        <taxon>Gentianales</taxon>
        <taxon>Rubiaceae</taxon>
        <taxon>Ixoroideae</taxon>
        <taxon>Gardenieae complex</taxon>
        <taxon>Bertiereae - Coffeeae clade</taxon>
        <taxon>Coffeeae</taxon>
        <taxon>Coffea</taxon>
    </lineage>
</organism>
<evidence type="ECO:0000256" key="8">
    <source>
        <dbReference type="ARBA" id="ARBA00023315"/>
    </source>
</evidence>
<dbReference type="AlphaFoldDB" id="A0A6P6UAP5"/>
<feature type="transmembrane region" description="Helical" evidence="10">
    <location>
        <begin position="69"/>
        <end position="91"/>
    </location>
</feature>
<reference evidence="13" key="2">
    <citation type="submission" date="2025-08" db="UniProtKB">
        <authorList>
            <consortium name="RefSeq"/>
        </authorList>
    </citation>
    <scope>IDENTIFICATION</scope>
    <source>
        <tissue evidence="13">Leaves</tissue>
    </source>
</reference>
<keyword evidence="12" id="KW-1185">Reference proteome</keyword>
<keyword evidence="8" id="KW-0012">Acyltransferase</keyword>
<evidence type="ECO:0000313" key="13">
    <source>
        <dbReference type="RefSeq" id="XP_027087558.1"/>
    </source>
</evidence>
<feature type="transmembrane region" description="Helical" evidence="10">
    <location>
        <begin position="45"/>
        <end position="63"/>
    </location>
</feature>
<evidence type="ECO:0000256" key="1">
    <source>
        <dbReference type="ARBA" id="ARBA00004141"/>
    </source>
</evidence>
<dbReference type="GeneID" id="113709005"/>
<dbReference type="GO" id="GO:0008374">
    <property type="term" value="F:O-acyltransferase activity"/>
    <property type="evidence" value="ECO:0007669"/>
    <property type="project" value="InterPro"/>
</dbReference>
<evidence type="ECO:0000256" key="9">
    <source>
        <dbReference type="SAM" id="MobiDB-lite"/>
    </source>
</evidence>
<dbReference type="PIRSF" id="PIRSF037006">
    <property type="entry name" value="Wax_synthase"/>
    <property type="match status" value="1"/>
</dbReference>
<evidence type="ECO:0000313" key="12">
    <source>
        <dbReference type="Proteomes" id="UP001652660"/>
    </source>
</evidence>
<keyword evidence="6" id="KW-0443">Lipid metabolism</keyword>
<dbReference type="InterPro" id="IPR017088">
    <property type="entry name" value="Wax_synthase_Magnoliopsida"/>
</dbReference>
<keyword evidence="7 10" id="KW-0472">Membrane</keyword>
<feature type="transmembrane region" description="Helical" evidence="10">
    <location>
        <begin position="20"/>
        <end position="38"/>
    </location>
</feature>
<sequence>MEGEIKDVIKYWVEGEISNFVEVWLSVYVSLCYCYLAGKIVQKGMPRFLAFLPIICLFIYLPLKLHTLHLGVTTAFFVAWLSNFKLLMFAFHRGPLSDPSLSFPRFIALACLPIRIRQKPPPEETPQNGHPENTPPQKEWPKKKSHRSVVSYATKGVLLASMIKLYDYSDQINPLIIWILYCFHMYFALEIILAIVATMARVSLGAELEPTFNEPLFSSSLQDFWGRRWNLMVTRILRPSVYEPVHKLAEKLLGRELASVPAVLGTFVVSALMHELIFYYMGRARPTGKLTGFFLLHGVCMVVEVAAKKALKSRWRLPRFLSTALVVVFVMVTGLWLFLPEMLRNNADVRALKEYAAIGAFVRDVGRALAFVPSGNATSA</sequence>
<keyword evidence="4 10" id="KW-0812">Transmembrane</keyword>
<dbReference type="PANTHER" id="PTHR31595">
    <property type="entry name" value="LONG-CHAIN-ALCOHOL O-FATTY-ACYLTRANSFERASE 3-RELATED"/>
    <property type="match status" value="1"/>
</dbReference>
<feature type="transmembrane region" description="Helical" evidence="10">
    <location>
        <begin position="319"/>
        <end position="339"/>
    </location>
</feature>
<feature type="domain" description="Wax synthase" evidence="11">
    <location>
        <begin position="209"/>
        <end position="295"/>
    </location>
</feature>
<accession>A0A6P6UAP5</accession>
<dbReference type="GO" id="GO:0006629">
    <property type="term" value="P:lipid metabolic process"/>
    <property type="evidence" value="ECO:0007669"/>
    <property type="project" value="UniProtKB-KW"/>
</dbReference>
<evidence type="ECO:0000256" key="2">
    <source>
        <dbReference type="ARBA" id="ARBA00007282"/>
    </source>
</evidence>
<dbReference type="InterPro" id="IPR032805">
    <property type="entry name" value="Wax_synthase_dom"/>
</dbReference>
<dbReference type="Pfam" id="PF13813">
    <property type="entry name" value="MBOAT_2"/>
    <property type="match status" value="1"/>
</dbReference>
<name>A0A6P6UAP5_COFAR</name>
<feature type="region of interest" description="Disordered" evidence="9">
    <location>
        <begin position="118"/>
        <end position="147"/>
    </location>
</feature>
<dbReference type="PANTHER" id="PTHR31595:SF77">
    <property type="entry name" value="ACYL-COA--STEROL O-ACYLTRANSFERASE 1-LIKE"/>
    <property type="match status" value="1"/>
</dbReference>
<evidence type="ECO:0000256" key="7">
    <source>
        <dbReference type="ARBA" id="ARBA00023136"/>
    </source>
</evidence>
<evidence type="ECO:0000256" key="10">
    <source>
        <dbReference type="SAM" id="Phobius"/>
    </source>
</evidence>
<dbReference type="GO" id="GO:0016020">
    <property type="term" value="C:membrane"/>
    <property type="evidence" value="ECO:0007669"/>
    <property type="project" value="UniProtKB-SubCell"/>
</dbReference>
<protein>
    <submittedName>
        <fullName evidence="13">Acyl-CoA--sterol O-acyltransferase 1</fullName>
    </submittedName>
</protein>
<feature type="transmembrane region" description="Helical" evidence="10">
    <location>
        <begin position="175"/>
        <end position="197"/>
    </location>
</feature>
<comment type="subcellular location">
    <subcellularLocation>
        <location evidence="1">Membrane</location>
        <topology evidence="1">Multi-pass membrane protein</topology>
    </subcellularLocation>
</comment>
<evidence type="ECO:0000256" key="3">
    <source>
        <dbReference type="ARBA" id="ARBA00022679"/>
    </source>
</evidence>
<comment type="similarity">
    <text evidence="2">Belongs to the wax synthase family.</text>
</comment>
<gene>
    <name evidence="13" type="primary">LOC113709005</name>
</gene>
<keyword evidence="3" id="KW-0808">Transferase</keyword>